<evidence type="ECO:0000313" key="2">
    <source>
        <dbReference type="EMBL" id="CAB4641203.1"/>
    </source>
</evidence>
<name>A0A094Q153_9ZZZZ</name>
<evidence type="ECO:0000313" key="4">
    <source>
        <dbReference type="EMBL" id="KGA15774.1"/>
    </source>
</evidence>
<dbReference type="InterPro" id="IPR003594">
    <property type="entry name" value="HATPase_dom"/>
</dbReference>
<dbReference type="EMBL" id="CAEZWI010000010">
    <property type="protein sequence ID" value="CAB4645202.1"/>
    <property type="molecule type" value="Genomic_DNA"/>
</dbReference>
<dbReference type="Pfam" id="PF13581">
    <property type="entry name" value="HATPase_c_2"/>
    <property type="match status" value="1"/>
</dbReference>
<accession>A0A094Q153</accession>
<evidence type="ECO:0000313" key="3">
    <source>
        <dbReference type="EMBL" id="CAB4645202.1"/>
    </source>
</evidence>
<dbReference type="Gene3D" id="3.30.565.10">
    <property type="entry name" value="Histidine kinase-like ATPase, C-terminal domain"/>
    <property type="match status" value="1"/>
</dbReference>
<reference evidence="4" key="1">
    <citation type="submission" date="2014-06" db="EMBL/GenBank/DDBJ databases">
        <title>Key roles for freshwater Actinobacteria revealed by deep metagenomic sequencing.</title>
        <authorList>
            <person name="Ghai R."/>
            <person name="Mizuno C.M."/>
            <person name="Picazo A."/>
            <person name="Camacho A."/>
            <person name="Rodriguez-Valera F."/>
        </authorList>
    </citation>
    <scope>NUCLEOTIDE SEQUENCE</scope>
</reference>
<dbReference type="AlphaFoldDB" id="A0A094Q153"/>
<dbReference type="InterPro" id="IPR036890">
    <property type="entry name" value="HATPase_C_sf"/>
</dbReference>
<protein>
    <submittedName>
        <fullName evidence="2">Unannotated protein</fullName>
    </submittedName>
</protein>
<reference evidence="2" key="2">
    <citation type="submission" date="2020-05" db="EMBL/GenBank/DDBJ databases">
        <authorList>
            <person name="Chiriac C."/>
            <person name="Salcher M."/>
            <person name="Ghai R."/>
            <person name="Kavagutti S V."/>
        </authorList>
    </citation>
    <scope>NUCLEOTIDE SEQUENCE</scope>
</reference>
<gene>
    <name evidence="4" type="ORF">GM51_14100</name>
    <name evidence="2" type="ORF">UFOPK2171_00080</name>
    <name evidence="3" type="ORF">UFOPK2237_00175</name>
</gene>
<evidence type="ECO:0000259" key="1">
    <source>
        <dbReference type="Pfam" id="PF13581"/>
    </source>
</evidence>
<proteinExistence type="predicted"/>
<feature type="domain" description="Histidine kinase/HSP90-like ATPase" evidence="1">
    <location>
        <begin position="8"/>
        <end position="84"/>
    </location>
</feature>
<sequence>MNTIDLAVPATPEYVGLIRSAAAHIAAHADLTIDAIDDLRLAVDEAFAVLIAHKPESGVVTIKFQIHSERLDIELTGPAGSPPPDKTSFAWTVLSALVHEVSADTSPAGLVTLLLTAKVVASA</sequence>
<organism evidence="4">
    <name type="scientific">freshwater metagenome</name>
    <dbReference type="NCBI Taxonomy" id="449393"/>
    <lineage>
        <taxon>unclassified sequences</taxon>
        <taxon>metagenomes</taxon>
        <taxon>ecological metagenomes</taxon>
    </lineage>
</organism>
<dbReference type="EMBL" id="CAEZWD010000004">
    <property type="protein sequence ID" value="CAB4641203.1"/>
    <property type="molecule type" value="Genomic_DNA"/>
</dbReference>
<dbReference type="EMBL" id="JNSL01000103">
    <property type="protein sequence ID" value="KGA15774.1"/>
    <property type="molecule type" value="Genomic_DNA"/>
</dbReference>